<evidence type="ECO:0000256" key="8">
    <source>
        <dbReference type="ARBA" id="ARBA00022563"/>
    </source>
</evidence>
<dbReference type="NCBIfam" id="TIGR04166">
    <property type="entry name" value="methano_MtrB"/>
    <property type="match status" value="1"/>
</dbReference>
<dbReference type="InterPro" id="IPR008690">
    <property type="entry name" value="MtrB_MeTrfase"/>
</dbReference>
<keyword evidence="23" id="KW-1185">Reference proteome</keyword>
<evidence type="ECO:0000313" key="20">
    <source>
        <dbReference type="EMBL" id="APH38869.1"/>
    </source>
</evidence>
<accession>A0A1L3Q1X5</accession>
<evidence type="ECO:0000313" key="25">
    <source>
        <dbReference type="Proteomes" id="UP000267921"/>
    </source>
</evidence>
<dbReference type="Proteomes" id="UP000198669">
    <property type="component" value="Unassembled WGS sequence"/>
</dbReference>
<evidence type="ECO:0000256" key="3">
    <source>
        <dbReference type="ARBA" id="ARBA00004839"/>
    </source>
</evidence>
<keyword evidence="7 19" id="KW-1003">Cell membrane</keyword>
<dbReference type="AlphaFoldDB" id="A0A1L3Q1X5"/>
<evidence type="ECO:0000256" key="5">
    <source>
        <dbReference type="ARBA" id="ARBA00011616"/>
    </source>
</evidence>
<dbReference type="GO" id="GO:0032259">
    <property type="term" value="P:methylation"/>
    <property type="evidence" value="ECO:0007669"/>
    <property type="project" value="UniProtKB-KW"/>
</dbReference>
<dbReference type="EC" id="7.2.1.4" evidence="18 19"/>
<dbReference type="HAMAP" id="MF_01094">
    <property type="entry name" value="MtrB"/>
    <property type="match status" value="1"/>
</dbReference>
<dbReference type="GO" id="GO:0006730">
    <property type="term" value="P:one-carbon metabolic process"/>
    <property type="evidence" value="ECO:0007669"/>
    <property type="project" value="UniProtKB-UniRule"/>
</dbReference>
<comment type="catalytic activity">
    <reaction evidence="17 19">
        <text>5-methyl-5,6,7,8-tetrahydromethanopterin + coenzyme M + 2 Na(+)(in) = 5,6,7,8-tetrahydromethanopterin + methyl-coenzyme M + 2 Na(+)(out)</text>
        <dbReference type="Rhea" id="RHEA:53492"/>
        <dbReference type="ChEBI" id="CHEBI:29101"/>
        <dbReference type="ChEBI" id="CHEBI:58103"/>
        <dbReference type="ChEBI" id="CHEBI:58116"/>
        <dbReference type="ChEBI" id="CHEBI:58286"/>
        <dbReference type="ChEBI" id="CHEBI:58319"/>
        <dbReference type="EC" id="7.2.1.4"/>
    </reaction>
</comment>
<keyword evidence="12 19" id="KW-1278">Translocase</keyword>
<dbReference type="EMBL" id="FNMU01000004">
    <property type="protein sequence ID" value="SDW68811.1"/>
    <property type="molecule type" value="Genomic_DNA"/>
</dbReference>
<comment type="pathway">
    <text evidence="3 19">One-carbon metabolism; methanogenesis from CO(2); methyl-coenzyme M from 5,10-methylene-5,6,7,8-tetrahydromethanopterin: step 2/2.</text>
</comment>
<dbReference type="STRING" id="2177.BHR79_04775"/>
<evidence type="ECO:0000256" key="10">
    <source>
        <dbReference type="ARBA" id="ARBA00022679"/>
    </source>
</evidence>
<evidence type="ECO:0000313" key="23">
    <source>
        <dbReference type="Proteomes" id="UP000186879"/>
    </source>
</evidence>
<proteinExistence type="inferred from homology"/>
<dbReference type="Proteomes" id="UP000186879">
    <property type="component" value="Chromosome"/>
</dbReference>
<evidence type="ECO:0000256" key="18">
    <source>
        <dbReference type="ARBA" id="ARBA00044970"/>
    </source>
</evidence>
<protein>
    <recommendedName>
        <fullName evidence="6 19">Tetrahydromethanopterin S-methyltransferase subunit B</fullName>
        <ecNumber evidence="18 19">7.2.1.4</ecNumber>
    </recommendedName>
    <alternativeName>
        <fullName evidence="16 19">N5-methyltetrahydromethanopterin--coenzyme M methyltransferase subunit B</fullName>
    </alternativeName>
</protein>
<dbReference type="OrthoDB" id="114034at2157"/>
<evidence type="ECO:0000313" key="22">
    <source>
        <dbReference type="EMBL" id="SDW68811.1"/>
    </source>
</evidence>
<comment type="subcellular location">
    <subcellularLocation>
        <location evidence="2 19">Cell membrane</location>
        <topology evidence="2 19">Single-pass membrane protein</topology>
    </subcellularLocation>
</comment>
<dbReference type="EMBL" id="RJJG01000008">
    <property type="protein sequence ID" value="RNI07504.1"/>
    <property type="molecule type" value="Genomic_DNA"/>
</dbReference>
<dbReference type="PIRSF" id="PIRSF005518">
    <property type="entry name" value="MtrB"/>
    <property type="match status" value="1"/>
</dbReference>
<keyword evidence="9 19" id="KW-0489">Methyltransferase</keyword>
<keyword evidence="11 19" id="KW-0812">Transmembrane</keyword>
<dbReference type="GeneID" id="30583053"/>
<keyword evidence="8 19" id="KW-0554">One-carbon metabolism</keyword>
<evidence type="ECO:0000256" key="1">
    <source>
        <dbReference type="ARBA" id="ARBA00002533"/>
    </source>
</evidence>
<evidence type="ECO:0000256" key="6">
    <source>
        <dbReference type="ARBA" id="ARBA00015127"/>
    </source>
</evidence>
<evidence type="ECO:0000256" key="15">
    <source>
        <dbReference type="ARBA" id="ARBA00023136"/>
    </source>
</evidence>
<evidence type="ECO:0000256" key="2">
    <source>
        <dbReference type="ARBA" id="ARBA00004162"/>
    </source>
</evidence>
<comment type="function">
    <text evidence="1 19">Part of a complex that catalyzes the formation of methyl-coenzyme M and tetrahydromethanopterin from coenzyme M and methyl-tetrahydromethanopterin. This is an energy-conserving, sodium-ion translocating step.</text>
</comment>
<keyword evidence="14 19" id="KW-0484">Methanogenesis</keyword>
<dbReference type="UniPathway" id="UPA00640">
    <property type="reaction ID" value="UER00698"/>
</dbReference>
<reference evidence="21 25" key="3">
    <citation type="submission" date="2018-10" db="EMBL/GenBank/DDBJ databases">
        <title>Cultivation of a novel Methanohalophilus strain from Kebrit Deep of the Red Sea and a genomic comparison of members of the genus Methanohalophilus.</title>
        <authorList>
            <person name="Guan Y."/>
            <person name="Ngugi D.K."/>
            <person name="Stingl U."/>
        </authorList>
    </citation>
    <scope>NUCLEOTIDE SEQUENCE [LARGE SCALE GENOMIC DNA]</scope>
    <source>
        <strain evidence="21 25">DSM 3094</strain>
    </source>
</reference>
<evidence type="ECO:0000256" key="9">
    <source>
        <dbReference type="ARBA" id="ARBA00022603"/>
    </source>
</evidence>
<evidence type="ECO:0000256" key="11">
    <source>
        <dbReference type="ARBA" id="ARBA00022692"/>
    </source>
</evidence>
<dbReference type="KEGG" id="mhaz:BHR79_04775"/>
<keyword evidence="13 19" id="KW-1133">Transmembrane helix</keyword>
<comment type="subunit">
    <text evidence="5 19">The complex is composed of 8 subunits; MtrA, MtrB, MtrC, MtrD, MtrE, MtrF, MtrG and MtrH.</text>
</comment>
<gene>
    <name evidence="19" type="primary">mtrB</name>
    <name evidence="20" type="ORF">BHR79_04775</name>
    <name evidence="21" type="ORF">EFE40_09950</name>
    <name evidence="22" type="ORF">SAMN04515625_1417</name>
</gene>
<dbReference type="GO" id="GO:0005886">
    <property type="term" value="C:plasma membrane"/>
    <property type="evidence" value="ECO:0007669"/>
    <property type="project" value="UniProtKB-SubCell"/>
</dbReference>
<dbReference type="Pfam" id="PF05440">
    <property type="entry name" value="MtrB"/>
    <property type="match status" value="1"/>
</dbReference>
<evidence type="ECO:0000256" key="14">
    <source>
        <dbReference type="ARBA" id="ARBA00022994"/>
    </source>
</evidence>
<organism evidence="20 23">
    <name type="scientific">Methanohalophilus halophilus</name>
    <dbReference type="NCBI Taxonomy" id="2177"/>
    <lineage>
        <taxon>Archaea</taxon>
        <taxon>Methanobacteriati</taxon>
        <taxon>Methanobacteriota</taxon>
        <taxon>Stenosarchaea group</taxon>
        <taxon>Methanomicrobia</taxon>
        <taxon>Methanosarcinales</taxon>
        <taxon>Methanosarcinaceae</taxon>
        <taxon>Methanohalophilus</taxon>
    </lineage>
</organism>
<evidence type="ECO:0000256" key="16">
    <source>
        <dbReference type="ARBA" id="ARBA00029818"/>
    </source>
</evidence>
<feature type="transmembrane region" description="Helical" evidence="19">
    <location>
        <begin position="80"/>
        <end position="101"/>
    </location>
</feature>
<reference evidence="20 23" key="1">
    <citation type="submission" date="2016-10" db="EMBL/GenBank/DDBJ databases">
        <title>Methanohalophilus halophilus.</title>
        <authorList>
            <person name="L'haridon S."/>
        </authorList>
    </citation>
    <scope>NUCLEOTIDE SEQUENCE [LARGE SCALE GENOMIC DNA]</scope>
    <source>
        <strain evidence="20 23">Z-7982</strain>
    </source>
</reference>
<reference evidence="22 24" key="2">
    <citation type="submission" date="2016-10" db="EMBL/GenBank/DDBJ databases">
        <authorList>
            <person name="de Groot N.N."/>
        </authorList>
    </citation>
    <scope>NUCLEOTIDE SEQUENCE [LARGE SCALE GENOMIC DNA]</scope>
    <source>
        <strain evidence="22 24">Z-7982</strain>
    </source>
</reference>
<evidence type="ECO:0000313" key="24">
    <source>
        <dbReference type="Proteomes" id="UP000198669"/>
    </source>
</evidence>
<keyword evidence="15 19" id="KW-0472">Membrane</keyword>
<dbReference type="GO" id="GO:0019386">
    <property type="term" value="P:methanogenesis, from carbon dioxide"/>
    <property type="evidence" value="ECO:0007669"/>
    <property type="project" value="UniProtKB-UniRule"/>
</dbReference>
<dbReference type="NCBIfam" id="NF002129">
    <property type="entry name" value="PRK00965.1"/>
    <property type="match status" value="1"/>
</dbReference>
<evidence type="ECO:0000256" key="12">
    <source>
        <dbReference type="ARBA" id="ARBA00022967"/>
    </source>
</evidence>
<dbReference type="GO" id="GO:0030269">
    <property type="term" value="F:tetrahydromethanopterin S-methyltransferase activity"/>
    <property type="evidence" value="ECO:0007669"/>
    <property type="project" value="UniProtKB-UniRule"/>
</dbReference>
<name>A0A1L3Q1X5_9EURY</name>
<sequence>MSMVHVAPEVHLVLDPMSSLLAAERDDVIQYSMDPIVERIDDLDKIADDLVNSLAPDRPLLSSFPGRENTSYSAGIYSNLFYGVIVGLVFSGILAIVIYMLSMTGGL</sequence>
<evidence type="ECO:0000256" key="19">
    <source>
        <dbReference type="HAMAP-Rule" id="MF_01094"/>
    </source>
</evidence>
<dbReference type="Proteomes" id="UP000267921">
    <property type="component" value="Unassembled WGS sequence"/>
</dbReference>
<evidence type="ECO:0000313" key="21">
    <source>
        <dbReference type="EMBL" id="RNI07504.1"/>
    </source>
</evidence>
<evidence type="ECO:0000256" key="7">
    <source>
        <dbReference type="ARBA" id="ARBA00022475"/>
    </source>
</evidence>
<dbReference type="EMBL" id="CP017921">
    <property type="protein sequence ID" value="APH38869.1"/>
    <property type="molecule type" value="Genomic_DNA"/>
</dbReference>
<comment type="similarity">
    <text evidence="4 19">Belongs to the MtrB family.</text>
</comment>
<dbReference type="RefSeq" id="WP_072561311.1">
    <property type="nucleotide sequence ID" value="NZ_CP017921.1"/>
</dbReference>
<evidence type="ECO:0000256" key="13">
    <source>
        <dbReference type="ARBA" id="ARBA00022989"/>
    </source>
</evidence>
<evidence type="ECO:0000256" key="17">
    <source>
        <dbReference type="ARBA" id="ARBA00044880"/>
    </source>
</evidence>
<keyword evidence="10 19" id="KW-0808">Transferase</keyword>
<evidence type="ECO:0000256" key="4">
    <source>
        <dbReference type="ARBA" id="ARBA00010027"/>
    </source>
</evidence>